<dbReference type="Pfam" id="PF09413">
    <property type="entry name" value="DUF2007"/>
    <property type="match status" value="1"/>
</dbReference>
<dbReference type="EMBL" id="SNRX01000008">
    <property type="protein sequence ID" value="KAA6302398.1"/>
    <property type="molecule type" value="Genomic_DNA"/>
</dbReference>
<dbReference type="Gene3D" id="3.30.70.790">
    <property type="entry name" value="UreE, C-terminal domain"/>
    <property type="match status" value="1"/>
</dbReference>
<dbReference type="InterPro" id="IPR011322">
    <property type="entry name" value="N-reg_PII-like_a/b"/>
</dbReference>
<dbReference type="InterPro" id="IPR018551">
    <property type="entry name" value="DUF2007"/>
</dbReference>
<dbReference type="SUPFAM" id="SSF54913">
    <property type="entry name" value="GlnB-like"/>
    <property type="match status" value="1"/>
</dbReference>
<dbReference type="AlphaFoldDB" id="A0A5M8P1Y7"/>
<accession>A0A5M8P1Y7</accession>
<name>A0A5M8P1Y7_9BACT</name>
<comment type="caution">
    <text evidence="2">The sequence shown here is derived from an EMBL/GenBank/DDBJ whole genome shotgun (WGS) entry which is preliminary data.</text>
</comment>
<evidence type="ECO:0000313" key="2">
    <source>
        <dbReference type="EMBL" id="KAA6302398.1"/>
    </source>
</evidence>
<dbReference type="Proteomes" id="UP000324575">
    <property type="component" value="Unassembled WGS sequence"/>
</dbReference>
<evidence type="ECO:0000313" key="3">
    <source>
        <dbReference type="Proteomes" id="UP000324575"/>
    </source>
</evidence>
<proteinExistence type="predicted"/>
<reference evidence="2 3" key="1">
    <citation type="submission" date="2019-03" db="EMBL/GenBank/DDBJ databases">
        <title>Single cell metagenomics reveals metabolic interactions within the superorganism composed of flagellate Streblomastix strix and complex community of Bacteroidetes bacteria on its surface.</title>
        <authorList>
            <person name="Treitli S.C."/>
            <person name="Kolisko M."/>
            <person name="Husnik F."/>
            <person name="Keeling P."/>
            <person name="Hampl V."/>
        </authorList>
    </citation>
    <scope>NUCLEOTIDE SEQUENCE [LARGE SCALE GENOMIC DNA]</scope>
    <source>
        <strain evidence="2">St1</strain>
    </source>
</reference>
<protein>
    <recommendedName>
        <fullName evidence="1">DUF2007 domain-containing protein</fullName>
    </recommendedName>
</protein>
<evidence type="ECO:0000259" key="1">
    <source>
        <dbReference type="Pfam" id="PF09413"/>
    </source>
</evidence>
<sequence>MDKSKEKLVTLLTFTYPSEMYVLRSRLESEGIACLAQDELTIQVNPLYSNALGGVKLQVLESDVERALEILREGGYMDENQANSSKEKE</sequence>
<feature type="domain" description="DUF2007" evidence="1">
    <location>
        <begin position="9"/>
        <end position="74"/>
    </location>
</feature>
<organism evidence="2 3">
    <name type="scientific">Candidatus Ordinivivax streblomastigis</name>
    <dbReference type="NCBI Taxonomy" id="2540710"/>
    <lineage>
        <taxon>Bacteria</taxon>
        <taxon>Pseudomonadati</taxon>
        <taxon>Bacteroidota</taxon>
        <taxon>Bacteroidia</taxon>
        <taxon>Bacteroidales</taxon>
        <taxon>Candidatus Ordinivivax</taxon>
    </lineage>
</organism>
<gene>
    <name evidence="2" type="ORF">EZS26_001511</name>
</gene>